<dbReference type="GO" id="GO:0022857">
    <property type="term" value="F:transmembrane transporter activity"/>
    <property type="evidence" value="ECO:0007669"/>
    <property type="project" value="InterPro"/>
</dbReference>
<feature type="transmembrane region" description="Helical" evidence="7">
    <location>
        <begin position="108"/>
        <end position="128"/>
    </location>
</feature>
<dbReference type="InterPro" id="IPR010290">
    <property type="entry name" value="TM_effector"/>
</dbReference>
<evidence type="ECO:0000256" key="4">
    <source>
        <dbReference type="ARBA" id="ARBA00022692"/>
    </source>
</evidence>
<keyword evidence="3" id="KW-1003">Cell membrane</keyword>
<feature type="transmembrane region" description="Helical" evidence="7">
    <location>
        <begin position="48"/>
        <end position="69"/>
    </location>
</feature>
<protein>
    <submittedName>
        <fullName evidence="9">MFS family transporter protein</fullName>
    </submittedName>
</protein>
<dbReference type="InterPro" id="IPR022324">
    <property type="entry name" value="Bacilysin_exporter_BacE_put"/>
</dbReference>
<gene>
    <name evidence="9" type="primary">bacE_2</name>
    <name evidence="9" type="ORF">R28058_10581</name>
</gene>
<dbReference type="Pfam" id="PF05977">
    <property type="entry name" value="MFS_3"/>
    <property type="match status" value="1"/>
</dbReference>
<evidence type="ECO:0000256" key="7">
    <source>
        <dbReference type="SAM" id="Phobius"/>
    </source>
</evidence>
<dbReference type="PANTHER" id="PTHR23513:SF6">
    <property type="entry name" value="MAJOR FACILITATOR SUPERFAMILY ASSOCIATED DOMAIN-CONTAINING PROTEIN"/>
    <property type="match status" value="1"/>
</dbReference>
<feature type="transmembrane region" description="Helical" evidence="7">
    <location>
        <begin position="291"/>
        <end position="308"/>
    </location>
</feature>
<dbReference type="Gene3D" id="1.20.1250.20">
    <property type="entry name" value="MFS general substrate transporter like domains"/>
    <property type="match status" value="1"/>
</dbReference>
<evidence type="ECO:0000256" key="5">
    <source>
        <dbReference type="ARBA" id="ARBA00022989"/>
    </source>
</evidence>
<dbReference type="OrthoDB" id="9775268at2"/>
<feature type="domain" description="Major facilitator superfamily (MFS) profile" evidence="8">
    <location>
        <begin position="15"/>
        <end position="404"/>
    </location>
</feature>
<accession>A0A0C7R3E6</accession>
<reference evidence="9 10" key="1">
    <citation type="submission" date="2015-01" db="EMBL/GenBank/DDBJ databases">
        <authorList>
            <person name="Aslett A.Martin."/>
            <person name="De Silva Nishadi"/>
        </authorList>
    </citation>
    <scope>NUCLEOTIDE SEQUENCE [LARGE SCALE GENOMIC DNA]</scope>
    <source>
        <strain evidence="9 10">R28058</strain>
    </source>
</reference>
<feature type="transmembrane region" description="Helical" evidence="7">
    <location>
        <begin position="227"/>
        <end position="248"/>
    </location>
</feature>
<name>A0A0C7R3E6_PARSO</name>
<feature type="transmembrane region" description="Helical" evidence="7">
    <location>
        <begin position="16"/>
        <end position="36"/>
    </location>
</feature>
<feature type="transmembrane region" description="Helical" evidence="7">
    <location>
        <begin position="260"/>
        <end position="279"/>
    </location>
</feature>
<dbReference type="SUPFAM" id="SSF103473">
    <property type="entry name" value="MFS general substrate transporter"/>
    <property type="match status" value="1"/>
</dbReference>
<feature type="transmembrane region" description="Helical" evidence="7">
    <location>
        <begin position="81"/>
        <end position="102"/>
    </location>
</feature>
<comment type="subcellular location">
    <subcellularLocation>
        <location evidence="1">Cell membrane</location>
        <topology evidence="1">Multi-pass membrane protein</topology>
    </subcellularLocation>
</comment>
<dbReference type="AlphaFoldDB" id="A0A0C7R3E6"/>
<evidence type="ECO:0000313" key="9">
    <source>
        <dbReference type="EMBL" id="CEQ03325.1"/>
    </source>
</evidence>
<dbReference type="RefSeq" id="WP_055341696.1">
    <property type="nucleotide sequence ID" value="NZ_CDNI01000003.1"/>
</dbReference>
<evidence type="ECO:0000256" key="6">
    <source>
        <dbReference type="ARBA" id="ARBA00023136"/>
    </source>
</evidence>
<evidence type="ECO:0000256" key="1">
    <source>
        <dbReference type="ARBA" id="ARBA00004651"/>
    </source>
</evidence>
<dbReference type="GO" id="GO:0005886">
    <property type="term" value="C:plasma membrane"/>
    <property type="evidence" value="ECO:0007669"/>
    <property type="project" value="UniProtKB-SubCell"/>
</dbReference>
<feature type="transmembrane region" description="Helical" evidence="7">
    <location>
        <begin position="314"/>
        <end position="337"/>
    </location>
</feature>
<keyword evidence="5 7" id="KW-1133">Transmembrane helix</keyword>
<dbReference type="CDD" id="cd06173">
    <property type="entry name" value="MFS_MefA_like"/>
    <property type="match status" value="1"/>
</dbReference>
<dbReference type="EMBL" id="CEKZ01000003">
    <property type="protein sequence ID" value="CEQ03325.1"/>
    <property type="molecule type" value="Genomic_DNA"/>
</dbReference>
<proteinExistence type="predicted"/>
<evidence type="ECO:0000313" key="10">
    <source>
        <dbReference type="Proteomes" id="UP000049127"/>
    </source>
</evidence>
<evidence type="ECO:0000256" key="2">
    <source>
        <dbReference type="ARBA" id="ARBA00022448"/>
    </source>
</evidence>
<dbReference type="Proteomes" id="UP000049127">
    <property type="component" value="Unassembled WGS sequence"/>
</dbReference>
<keyword evidence="2" id="KW-0813">Transport</keyword>
<sequence>METLKNLETKLWNKNFFLLWQGQMVSVLGDVFYLMALNFWMLEITGSTALMGMLSAVTILPKIILGPFAGVFVDRWDRKKLIVLTDLIRGVIVTFVGIAGVMGFIQVWMVFIVGIISGICAAFFNPAINSSRPDIVPEDKLLKANSVTSLAQSGMDMIGNAVGGVLYVLIGAPYMFLLNGISYLFSAFTEIFITIPKVKREEKEITFIEDFKLGIKFLNDFKVYKKMFICSSIINFFGNAGMILLIPYFKETEFLGAQKYGFAMMVLAMGMVFGSILLSIKGIKRENKFKVFNISLVSCTTLLLVAIITNNYTVLLLCWLFGFFFNVIFNTIFSTAAMSTIPSDIRGKVMAITSAISMGLVPIGQLLAGVLGDLMPIRFVLFIMFLCCFIIGFLYIRIKNLKRFIEYDSEYDNLEELMKL</sequence>
<organism evidence="9 10">
    <name type="scientific">Paraclostridium sordellii</name>
    <name type="common">Clostridium sordellii</name>
    <dbReference type="NCBI Taxonomy" id="1505"/>
    <lineage>
        <taxon>Bacteria</taxon>
        <taxon>Bacillati</taxon>
        <taxon>Bacillota</taxon>
        <taxon>Clostridia</taxon>
        <taxon>Peptostreptococcales</taxon>
        <taxon>Peptostreptococcaceae</taxon>
        <taxon>Paraclostridium</taxon>
    </lineage>
</organism>
<feature type="transmembrane region" description="Helical" evidence="7">
    <location>
        <begin position="377"/>
        <end position="396"/>
    </location>
</feature>
<evidence type="ECO:0000256" key="3">
    <source>
        <dbReference type="ARBA" id="ARBA00022475"/>
    </source>
</evidence>
<keyword evidence="6 7" id="KW-0472">Membrane</keyword>
<feature type="transmembrane region" description="Helical" evidence="7">
    <location>
        <begin position="349"/>
        <end position="371"/>
    </location>
</feature>
<evidence type="ECO:0000259" key="8">
    <source>
        <dbReference type="PROSITE" id="PS50850"/>
    </source>
</evidence>
<keyword evidence="4 7" id="KW-0812">Transmembrane</keyword>
<dbReference type="PRINTS" id="PR01988">
    <property type="entry name" value="EXPORTERBACE"/>
</dbReference>
<dbReference type="PROSITE" id="PS50850">
    <property type="entry name" value="MFS"/>
    <property type="match status" value="1"/>
</dbReference>
<dbReference type="PANTHER" id="PTHR23513">
    <property type="entry name" value="INTEGRAL MEMBRANE EFFLUX PROTEIN-RELATED"/>
    <property type="match status" value="1"/>
</dbReference>
<dbReference type="InterPro" id="IPR020846">
    <property type="entry name" value="MFS_dom"/>
</dbReference>
<dbReference type="InterPro" id="IPR036259">
    <property type="entry name" value="MFS_trans_sf"/>
</dbReference>